<gene>
    <name evidence="6" type="ORF">HW566_07970</name>
</gene>
<accession>A0A7D5EVC7</accession>
<dbReference type="AlphaFoldDB" id="A0A7D5EVC7"/>
<dbReference type="GO" id="GO:0005737">
    <property type="term" value="C:cytoplasm"/>
    <property type="evidence" value="ECO:0007669"/>
    <property type="project" value="TreeGrafter"/>
</dbReference>
<reference evidence="6 7" key="1">
    <citation type="submission" date="2020-06" db="EMBL/GenBank/DDBJ databases">
        <authorList>
            <person name="Jo H."/>
        </authorList>
    </citation>
    <scope>NUCLEOTIDE SEQUENCE [LARGE SCALE GENOMIC DNA]</scope>
    <source>
        <strain evidence="6 7">I46</strain>
    </source>
</reference>
<evidence type="ECO:0000313" key="7">
    <source>
        <dbReference type="Proteomes" id="UP000509638"/>
    </source>
</evidence>
<evidence type="ECO:0000256" key="5">
    <source>
        <dbReference type="SAM" id="MobiDB-lite"/>
    </source>
</evidence>
<evidence type="ECO:0000256" key="1">
    <source>
        <dbReference type="ARBA" id="ARBA00022723"/>
    </source>
</evidence>
<name>A0A7D5EVC7_9MICO</name>
<sequence length="339" mass="34779">MTWIAFIAGLAAKTIDGASAFSYPLIFLPFVSSAFVPPTRCPGPCGGSPRTSRSPRSSTPSGSVPGTAKAPEALREAGLFDRLASMGARDGGVVLPGRYIDDDETRDPAHVRNQEQLVDHTRRLAQRIGDVWSTGDTPVVIGGDCSVLLAAGLASARRGGTGLVHIDGHTDFRHPGNSDECASVAGEDLAAVVGLHRPAIADIDGRAPYFEPTRAAHLGHRDDDEHVDEARTVLGCAVSASRLASGGAAAAAAAALETAGESYWVQVDVDVLDPSVMPAVDSPDPGGIGADQLTELIGVLAPRAAGISVTVFDPDLDPDGACARILVDIIANGLAAAVS</sequence>
<dbReference type="CDD" id="cd09999">
    <property type="entry name" value="Arginase-like_1"/>
    <property type="match status" value="1"/>
</dbReference>
<keyword evidence="1" id="KW-0479">Metal-binding</keyword>
<dbReference type="GO" id="GO:0030145">
    <property type="term" value="F:manganese ion binding"/>
    <property type="evidence" value="ECO:0007669"/>
    <property type="project" value="TreeGrafter"/>
</dbReference>
<dbReference type="PANTHER" id="PTHR43782">
    <property type="entry name" value="ARGINASE"/>
    <property type="match status" value="1"/>
</dbReference>
<keyword evidence="3" id="KW-0464">Manganese</keyword>
<dbReference type="GO" id="GO:0004053">
    <property type="term" value="F:arginase activity"/>
    <property type="evidence" value="ECO:0007669"/>
    <property type="project" value="TreeGrafter"/>
</dbReference>
<comment type="similarity">
    <text evidence="4">Belongs to the arginase family.</text>
</comment>
<dbReference type="Pfam" id="PF00491">
    <property type="entry name" value="Arginase"/>
    <property type="match status" value="1"/>
</dbReference>
<organism evidence="6 7">
    <name type="scientific">Microbacterium oleivorans</name>
    <dbReference type="NCBI Taxonomy" id="273677"/>
    <lineage>
        <taxon>Bacteria</taxon>
        <taxon>Bacillati</taxon>
        <taxon>Actinomycetota</taxon>
        <taxon>Actinomycetes</taxon>
        <taxon>Micrococcales</taxon>
        <taxon>Microbacteriaceae</taxon>
        <taxon>Microbacterium</taxon>
    </lineage>
</organism>
<evidence type="ECO:0000256" key="3">
    <source>
        <dbReference type="ARBA" id="ARBA00023211"/>
    </source>
</evidence>
<dbReference type="PANTHER" id="PTHR43782:SF3">
    <property type="entry name" value="ARGINASE"/>
    <property type="match status" value="1"/>
</dbReference>
<dbReference type="Gene3D" id="3.40.800.10">
    <property type="entry name" value="Ureohydrolase domain"/>
    <property type="match status" value="1"/>
</dbReference>
<dbReference type="InterPro" id="IPR006035">
    <property type="entry name" value="Ureohydrolase"/>
</dbReference>
<dbReference type="PROSITE" id="PS51409">
    <property type="entry name" value="ARGINASE_2"/>
    <property type="match status" value="1"/>
</dbReference>
<evidence type="ECO:0000256" key="4">
    <source>
        <dbReference type="PROSITE-ProRule" id="PRU00742"/>
    </source>
</evidence>
<feature type="region of interest" description="Disordered" evidence="5">
    <location>
        <begin position="44"/>
        <end position="69"/>
    </location>
</feature>
<dbReference type="EMBL" id="CP058316">
    <property type="protein sequence ID" value="QLD11712.1"/>
    <property type="molecule type" value="Genomic_DNA"/>
</dbReference>
<protein>
    <submittedName>
        <fullName evidence="6">Arginase family protein</fullName>
    </submittedName>
</protein>
<dbReference type="Proteomes" id="UP000509638">
    <property type="component" value="Chromosome"/>
</dbReference>
<proteinExistence type="inferred from homology"/>
<evidence type="ECO:0000256" key="2">
    <source>
        <dbReference type="ARBA" id="ARBA00022801"/>
    </source>
</evidence>
<dbReference type="InterPro" id="IPR023696">
    <property type="entry name" value="Ureohydrolase_dom_sf"/>
</dbReference>
<evidence type="ECO:0000313" key="6">
    <source>
        <dbReference type="EMBL" id="QLD11712.1"/>
    </source>
</evidence>
<feature type="compositionally biased region" description="Low complexity" evidence="5">
    <location>
        <begin position="47"/>
        <end position="67"/>
    </location>
</feature>
<keyword evidence="2" id="KW-0378">Hydrolase</keyword>
<dbReference type="SUPFAM" id="SSF52768">
    <property type="entry name" value="Arginase/deacetylase"/>
    <property type="match status" value="1"/>
</dbReference>